<keyword evidence="1" id="KW-0175">Coiled coil</keyword>
<feature type="compositionally biased region" description="Basic and acidic residues" evidence="2">
    <location>
        <begin position="418"/>
        <end position="434"/>
    </location>
</feature>
<protein>
    <submittedName>
        <fullName evidence="3">CCHC-type domain-containing protein</fullName>
    </submittedName>
</protein>
<proteinExistence type="predicted"/>
<sequence length="453" mass="51425">DGEESGYGDPWSSYRTTYSDNEQWYDHGGELLPEFLQGWYLLMDAGLGTQERNMIQTAVGNDLSLERIARELRTQWREDDLQHHDQGQKQASFLMDHIDLEEQLENDDLAMTSQDLLRDGMSEEGVAMMAAAAEEAESALAAIEHAKRTLREARAKQHQIKLSRQYYKVSSTTDRAKTGGNTNTGIKCFRCGGNHKIANCPEKSRKAEQSNLTNIPEEEAIRALGEEPPASWHKPELQIRLAELEEEKGIFRTKGRQYTNLQAWMVQLNKATTKKANLIVFCREQLGLTISDTALVAEMQRKAIEKIYLISEAEDQDPVGFGCHASLSYLETYNEYPELARWYENKKQEKNRVPILEPMTPPKPASKTKSTTPYPKQKLQQAKSSAHGHAMKSTEDVTPQDLLIRMAEALTTLQEEVNSLKEERPHKKKDRDSEADFSMVSSSEIPPLPQPQK</sequence>
<evidence type="ECO:0000256" key="2">
    <source>
        <dbReference type="SAM" id="MobiDB-lite"/>
    </source>
</evidence>
<comment type="caution">
    <text evidence="3">The sequence shown here is derived from an EMBL/GenBank/DDBJ whole genome shotgun (WGS) entry which is preliminary data.</text>
</comment>
<feature type="region of interest" description="Disordered" evidence="2">
    <location>
        <begin position="415"/>
        <end position="453"/>
    </location>
</feature>
<gene>
    <name evidence="3" type="ORF">SCF082_LOCUS6460</name>
</gene>
<organism evidence="3 4">
    <name type="scientific">Durusdinium trenchii</name>
    <dbReference type="NCBI Taxonomy" id="1381693"/>
    <lineage>
        <taxon>Eukaryota</taxon>
        <taxon>Sar</taxon>
        <taxon>Alveolata</taxon>
        <taxon>Dinophyceae</taxon>
        <taxon>Suessiales</taxon>
        <taxon>Symbiodiniaceae</taxon>
        <taxon>Durusdinium</taxon>
    </lineage>
</organism>
<feature type="non-terminal residue" evidence="3">
    <location>
        <position position="1"/>
    </location>
</feature>
<feature type="coiled-coil region" evidence="1">
    <location>
        <begin position="129"/>
        <end position="156"/>
    </location>
</feature>
<feature type="compositionally biased region" description="Polar residues" evidence="2">
    <location>
        <begin position="367"/>
        <end position="384"/>
    </location>
</feature>
<dbReference type="Proteomes" id="UP001642464">
    <property type="component" value="Unassembled WGS sequence"/>
</dbReference>
<accession>A0ABP0IFV6</accession>
<dbReference type="EMBL" id="CAXAMM010003548">
    <property type="protein sequence ID" value="CAK9000357.1"/>
    <property type="molecule type" value="Genomic_DNA"/>
</dbReference>
<name>A0ABP0IFV6_9DINO</name>
<reference evidence="3 4" key="1">
    <citation type="submission" date="2024-02" db="EMBL/GenBank/DDBJ databases">
        <authorList>
            <person name="Chen Y."/>
            <person name="Shah S."/>
            <person name="Dougan E. K."/>
            <person name="Thang M."/>
            <person name="Chan C."/>
        </authorList>
    </citation>
    <scope>NUCLEOTIDE SEQUENCE [LARGE SCALE GENOMIC DNA]</scope>
</reference>
<evidence type="ECO:0000313" key="3">
    <source>
        <dbReference type="EMBL" id="CAK9000357.1"/>
    </source>
</evidence>
<feature type="region of interest" description="Disordered" evidence="2">
    <location>
        <begin position="353"/>
        <end position="399"/>
    </location>
</feature>
<evidence type="ECO:0000313" key="4">
    <source>
        <dbReference type="Proteomes" id="UP001642464"/>
    </source>
</evidence>
<keyword evidence="4" id="KW-1185">Reference proteome</keyword>
<evidence type="ECO:0000256" key="1">
    <source>
        <dbReference type="SAM" id="Coils"/>
    </source>
</evidence>